<dbReference type="InterPro" id="IPR004843">
    <property type="entry name" value="Calcineurin-like_PHP"/>
</dbReference>
<dbReference type="RefSeq" id="WP_145243661.1">
    <property type="nucleotide sequence ID" value="NZ_CP036273.1"/>
</dbReference>
<dbReference type="PANTHER" id="PTHR43143">
    <property type="entry name" value="METALLOPHOSPHOESTERASE, CALCINEURIN SUPERFAMILY"/>
    <property type="match status" value="1"/>
</dbReference>
<feature type="domain" description="Calcineurin-like phosphoesterase" evidence="2">
    <location>
        <begin position="75"/>
        <end position="240"/>
    </location>
</feature>
<evidence type="ECO:0000313" key="4">
    <source>
        <dbReference type="Proteomes" id="UP000319576"/>
    </source>
</evidence>
<keyword evidence="4" id="KW-1185">Reference proteome</keyword>
<dbReference type="OrthoDB" id="235808at2"/>
<dbReference type="PANTHER" id="PTHR43143:SF1">
    <property type="entry name" value="SERINE_THREONINE-PROTEIN PHOSPHATASE CPPED1"/>
    <property type="match status" value="1"/>
</dbReference>
<feature type="chain" id="PRO_5021971111" evidence="1">
    <location>
        <begin position="21"/>
        <end position="432"/>
    </location>
</feature>
<dbReference type="EMBL" id="CP036273">
    <property type="protein sequence ID" value="QDU23413.1"/>
    <property type="molecule type" value="Genomic_DNA"/>
</dbReference>
<organism evidence="3 4">
    <name type="scientific">Urbifossiella limnaea</name>
    <dbReference type="NCBI Taxonomy" id="2528023"/>
    <lineage>
        <taxon>Bacteria</taxon>
        <taxon>Pseudomonadati</taxon>
        <taxon>Planctomycetota</taxon>
        <taxon>Planctomycetia</taxon>
        <taxon>Gemmatales</taxon>
        <taxon>Gemmataceae</taxon>
        <taxon>Urbifossiella</taxon>
    </lineage>
</organism>
<dbReference type="AlphaFoldDB" id="A0A517Y0Y6"/>
<dbReference type="Gene3D" id="3.60.21.10">
    <property type="match status" value="1"/>
</dbReference>
<gene>
    <name evidence="3" type="ORF">ETAA1_54130</name>
</gene>
<dbReference type="InterPro" id="IPR029052">
    <property type="entry name" value="Metallo-depent_PP-like"/>
</dbReference>
<proteinExistence type="predicted"/>
<feature type="signal peptide" evidence="1">
    <location>
        <begin position="1"/>
        <end position="20"/>
    </location>
</feature>
<name>A0A517Y0Y6_9BACT</name>
<protein>
    <submittedName>
        <fullName evidence="3">Cyclic 3',5'-adenosine monophosphate phosphodiesterase</fullName>
    </submittedName>
</protein>
<dbReference type="InterPro" id="IPR051918">
    <property type="entry name" value="STPP_CPPED1"/>
</dbReference>
<keyword evidence="1" id="KW-0732">Signal</keyword>
<evidence type="ECO:0000256" key="1">
    <source>
        <dbReference type="SAM" id="SignalP"/>
    </source>
</evidence>
<sequence length="432" mass="47626" precursor="true">MKKLLLAAAVLAVLAVVVVASQNRPTAVTAAGPGGGFGGLEPGDKNPWTGTRPNAGNGQFQFAVVSDRTGGHREKVFSKAVQQVNLLQPEFVMSVGDLIEGYSTKEDVVAAEWDQFDGYVKKFQAPFFYVPGNHDLTNEMQSKMWGQRYGKRYYSFTYEKCLFLCLNSETPPDEMGTIDPEQREWVKTTLAANRDARWTFVFLHKPIWTAKDLTKNGWGAVEEALGGRKYTVFCGHVHRYQKFVRNGNNYYQLATTGGGSKLRGVEYGEFDHVAWITMKADAPLIANVMLDGILPENLREPESDETGVVRKMLPTHLAKATVLLDGQPLARATVALHKFGKDKTGKDVYSYVADGLTDAAGVVPFSTYTKSDGVPVGQYTVTVAKTGRGYYDGEEPPKNTIPTRYATPGASPLRVEVKEGANEFRLELRSQN</sequence>
<reference evidence="3 4" key="1">
    <citation type="submission" date="2019-02" db="EMBL/GenBank/DDBJ databases">
        <title>Deep-cultivation of Planctomycetes and their phenomic and genomic characterization uncovers novel biology.</title>
        <authorList>
            <person name="Wiegand S."/>
            <person name="Jogler M."/>
            <person name="Boedeker C."/>
            <person name="Pinto D."/>
            <person name="Vollmers J."/>
            <person name="Rivas-Marin E."/>
            <person name="Kohn T."/>
            <person name="Peeters S.H."/>
            <person name="Heuer A."/>
            <person name="Rast P."/>
            <person name="Oberbeckmann S."/>
            <person name="Bunk B."/>
            <person name="Jeske O."/>
            <person name="Meyerdierks A."/>
            <person name="Storesund J.E."/>
            <person name="Kallscheuer N."/>
            <person name="Luecker S."/>
            <person name="Lage O.M."/>
            <person name="Pohl T."/>
            <person name="Merkel B.J."/>
            <person name="Hornburger P."/>
            <person name="Mueller R.-W."/>
            <person name="Bruemmer F."/>
            <person name="Labrenz M."/>
            <person name="Spormann A.M."/>
            <person name="Op den Camp H."/>
            <person name="Overmann J."/>
            <person name="Amann R."/>
            <person name="Jetten M.S.M."/>
            <person name="Mascher T."/>
            <person name="Medema M.H."/>
            <person name="Devos D.P."/>
            <person name="Kaster A.-K."/>
            <person name="Ovreas L."/>
            <person name="Rohde M."/>
            <person name="Galperin M.Y."/>
            <person name="Jogler C."/>
        </authorList>
    </citation>
    <scope>NUCLEOTIDE SEQUENCE [LARGE SCALE GENOMIC DNA]</scope>
    <source>
        <strain evidence="3 4">ETA_A1</strain>
    </source>
</reference>
<dbReference type="GO" id="GO:0016787">
    <property type="term" value="F:hydrolase activity"/>
    <property type="evidence" value="ECO:0007669"/>
    <property type="project" value="InterPro"/>
</dbReference>
<evidence type="ECO:0000313" key="3">
    <source>
        <dbReference type="EMBL" id="QDU23413.1"/>
    </source>
</evidence>
<dbReference type="Pfam" id="PF00149">
    <property type="entry name" value="Metallophos"/>
    <property type="match status" value="1"/>
</dbReference>
<dbReference type="SUPFAM" id="SSF117074">
    <property type="entry name" value="Hypothetical protein PA1324"/>
    <property type="match status" value="1"/>
</dbReference>
<evidence type="ECO:0000259" key="2">
    <source>
        <dbReference type="Pfam" id="PF00149"/>
    </source>
</evidence>
<accession>A0A517Y0Y6</accession>
<dbReference type="SUPFAM" id="SSF56300">
    <property type="entry name" value="Metallo-dependent phosphatases"/>
    <property type="match status" value="1"/>
</dbReference>
<dbReference type="KEGG" id="uli:ETAA1_54130"/>
<dbReference type="Proteomes" id="UP000319576">
    <property type="component" value="Chromosome"/>
</dbReference>